<dbReference type="PANTHER" id="PTHR23061">
    <property type="entry name" value="DNA POLYMERASE 2 ALPHA 70 KDA SUBUNIT"/>
    <property type="match status" value="1"/>
</dbReference>
<feature type="compositionally biased region" description="Polar residues" evidence="7">
    <location>
        <begin position="100"/>
        <end position="120"/>
    </location>
</feature>
<reference evidence="11" key="1">
    <citation type="submission" date="2023-04" db="EMBL/GenBank/DDBJ databases">
        <title>Candida boidinii NBRC 10035.</title>
        <authorList>
            <person name="Ichikawa N."/>
            <person name="Sato H."/>
            <person name="Tonouchi N."/>
        </authorList>
    </citation>
    <scope>NUCLEOTIDE SEQUENCE</scope>
    <source>
        <strain evidence="11">NBRC 10035</strain>
    </source>
</reference>
<feature type="region of interest" description="Disordered" evidence="7">
    <location>
        <begin position="588"/>
        <end position="608"/>
    </location>
</feature>
<dbReference type="EMBL" id="BSXN01000120">
    <property type="protein sequence ID" value="GME67206.1"/>
    <property type="molecule type" value="Genomic_DNA"/>
</dbReference>
<evidence type="ECO:0000256" key="4">
    <source>
        <dbReference type="ARBA" id="ARBA00022705"/>
    </source>
</evidence>
<dbReference type="Gene3D" id="1.10.8.530">
    <property type="entry name" value="DNA polymerase alpha-primase, subunit B, N-terminal domain"/>
    <property type="match status" value="1"/>
</dbReference>
<name>A0A9W6WFG5_CANBO</name>
<dbReference type="GO" id="GO:0003677">
    <property type="term" value="F:DNA binding"/>
    <property type="evidence" value="ECO:0007669"/>
    <property type="project" value="InterPro"/>
</dbReference>
<dbReference type="GO" id="GO:0006270">
    <property type="term" value="P:DNA replication initiation"/>
    <property type="evidence" value="ECO:0007669"/>
    <property type="project" value="TreeGrafter"/>
</dbReference>
<sequence>MSIGSQIVTQFGPKSDEPSILSKCEELINIFGLSAEELFLKWESFVITRSVDNELELSVENLNKLQSHIQTALVKKNKQAQANNSTIKTKHHRQIKMAPNFNSPNSSTFMNMIPSTPVSSTKKRKLTTPSSSHSHLNTTPTGGTSKNGGPNTSITSIDLRSVEGNSELNSTKTPETPSLHQSVESGKIIESLNSHLNMDINGNANGVNGSTDELSSLEIPKVKITANFNPSKYKFRTMNQKLLEAADVLDEQIDNITKVILEHYKLDINDFSNPCLASSTEIITVGRIVPDSPLSLYDTELNATSLFLETSRSSGIGQRISLKLDKLQNFSFFPGQIVALKGRNPSGEFFEVHETIEIPYLNAPVSTKDDLITYKNILNNNNLKIVVTSGPYTTSKDLDYSNLKKFVEKMNNEVKPNVIVMTGPFIDITHPRIVDGTLSFKESEVDQQQQQQPKTLDEVFKFHIAPILKNLLPTINVILIPSTKDANNKHAAYPQDSFDRKLLGLTKNFKCFPDPCTFQLNEVLIGVSNMDIFKDLKDVNKGSYSKQLRFDRISDHLIQQRRYYPIFPGSVKFRKSTTGAFTNQVKPLSNANTNNGNNTFTNGGNSGITNPHTVDDVILDDSEIDNHISGSDLHLPYMGLTEFGGVIPDILILPSELKQFARVVKNVVVINPGCFMKQATTGSYAVVSVKSPEINENEDDDDGAITDLDKIDGDLYVHNIWKRGRVDLVRT</sequence>
<feature type="region of interest" description="Disordered" evidence="7">
    <location>
        <begin position="100"/>
        <end position="156"/>
    </location>
</feature>
<dbReference type="InterPro" id="IPR043034">
    <property type="entry name" value="DNA_pol_alpha_B_N_sf"/>
</dbReference>
<dbReference type="GO" id="GO:0005658">
    <property type="term" value="C:alpha DNA polymerase:primase complex"/>
    <property type="evidence" value="ECO:0007669"/>
    <property type="project" value="TreeGrafter"/>
</dbReference>
<feature type="compositionally biased region" description="Low complexity" evidence="7">
    <location>
        <begin position="590"/>
        <end position="608"/>
    </location>
</feature>
<dbReference type="InterPro" id="IPR016722">
    <property type="entry name" value="DNA_pol_alpha_bsu"/>
</dbReference>
<feature type="domain" description="DNA polymerase alpha subunit B OB" evidence="10">
    <location>
        <begin position="247"/>
        <end position="357"/>
    </location>
</feature>
<gene>
    <name evidence="11" type="ORF">Cboi02_000063500</name>
</gene>
<dbReference type="Proteomes" id="UP001165120">
    <property type="component" value="Unassembled WGS sequence"/>
</dbReference>
<organism evidence="11 12">
    <name type="scientific">Candida boidinii</name>
    <name type="common">Yeast</name>
    <dbReference type="NCBI Taxonomy" id="5477"/>
    <lineage>
        <taxon>Eukaryota</taxon>
        <taxon>Fungi</taxon>
        <taxon>Dikarya</taxon>
        <taxon>Ascomycota</taxon>
        <taxon>Saccharomycotina</taxon>
        <taxon>Pichiomycetes</taxon>
        <taxon>Pichiales</taxon>
        <taxon>Pichiaceae</taxon>
        <taxon>Ogataea</taxon>
        <taxon>Ogataea/Candida clade</taxon>
    </lineage>
</organism>
<evidence type="ECO:0000256" key="2">
    <source>
        <dbReference type="ARBA" id="ARBA00007299"/>
    </source>
</evidence>
<evidence type="ECO:0000256" key="7">
    <source>
        <dbReference type="SAM" id="MobiDB-lite"/>
    </source>
</evidence>
<dbReference type="PIRSF" id="PIRSF018300">
    <property type="entry name" value="DNA_pol_alph_2"/>
    <property type="match status" value="1"/>
</dbReference>
<keyword evidence="12" id="KW-1185">Reference proteome</keyword>
<evidence type="ECO:0000256" key="3">
    <source>
        <dbReference type="ARBA" id="ARBA00018596"/>
    </source>
</evidence>
<proteinExistence type="inferred from homology"/>
<dbReference type="Pfam" id="PF04042">
    <property type="entry name" value="DNA_pol_E_B"/>
    <property type="match status" value="1"/>
</dbReference>
<evidence type="ECO:0000256" key="1">
    <source>
        <dbReference type="ARBA" id="ARBA00004123"/>
    </source>
</evidence>
<dbReference type="AlphaFoldDB" id="A0A9W6WFG5"/>
<dbReference type="Pfam" id="PF22062">
    <property type="entry name" value="OB_DPOA2"/>
    <property type="match status" value="1"/>
</dbReference>
<dbReference type="InterPro" id="IPR013627">
    <property type="entry name" value="Pol_alpha_B_N"/>
</dbReference>
<evidence type="ECO:0000313" key="12">
    <source>
        <dbReference type="Proteomes" id="UP001165120"/>
    </source>
</evidence>
<comment type="caution">
    <text evidence="11">The sequence shown here is derived from an EMBL/GenBank/DDBJ whole genome shotgun (WGS) entry which is preliminary data.</text>
</comment>
<dbReference type="Gene3D" id="3.60.21.60">
    <property type="match status" value="2"/>
</dbReference>
<evidence type="ECO:0000259" key="10">
    <source>
        <dbReference type="Pfam" id="PF22062"/>
    </source>
</evidence>
<comment type="similarity">
    <text evidence="2 6">Belongs to the DNA polymerase alpha subunit B family.</text>
</comment>
<comment type="subcellular location">
    <subcellularLocation>
        <location evidence="1 6">Nucleus</location>
    </subcellularLocation>
</comment>
<evidence type="ECO:0000259" key="9">
    <source>
        <dbReference type="Pfam" id="PF08418"/>
    </source>
</evidence>
<evidence type="ECO:0000256" key="6">
    <source>
        <dbReference type="PIRNR" id="PIRNR018300"/>
    </source>
</evidence>
<feature type="compositionally biased region" description="Polar residues" evidence="7">
    <location>
        <begin position="127"/>
        <end position="156"/>
    </location>
</feature>
<keyword evidence="5 6" id="KW-0539">Nucleus</keyword>
<protein>
    <recommendedName>
        <fullName evidence="3 6">DNA polymerase alpha subunit B</fullName>
    </recommendedName>
</protein>
<dbReference type="Pfam" id="PF08418">
    <property type="entry name" value="Pol_alpha_B_N"/>
    <property type="match status" value="1"/>
</dbReference>
<dbReference type="InterPro" id="IPR054300">
    <property type="entry name" value="OB_DPOA2"/>
</dbReference>
<feature type="domain" description="DNA polymerase alpha/delta/epsilon subunit B" evidence="8">
    <location>
        <begin position="385"/>
        <end position="661"/>
    </location>
</feature>
<accession>A0A9W6WFG5</accession>
<feature type="domain" description="DNA polymerase alpha subunit B N-terminal" evidence="9">
    <location>
        <begin position="10"/>
        <end position="67"/>
    </location>
</feature>
<keyword evidence="4 6" id="KW-0235">DNA replication</keyword>
<evidence type="ECO:0000259" key="8">
    <source>
        <dbReference type="Pfam" id="PF04042"/>
    </source>
</evidence>
<dbReference type="PANTHER" id="PTHR23061:SF12">
    <property type="entry name" value="DNA POLYMERASE ALPHA SUBUNIT B"/>
    <property type="match status" value="1"/>
</dbReference>
<evidence type="ECO:0000256" key="5">
    <source>
        <dbReference type="ARBA" id="ARBA00023242"/>
    </source>
</evidence>
<dbReference type="InterPro" id="IPR007185">
    <property type="entry name" value="DNA_pol_a/d/e_bsu"/>
</dbReference>
<comment type="function">
    <text evidence="6">Accessory subunit of the DNA polymerase alpha complex (also known as the alpha DNA polymerase-primase complex) which plays an essential role in the initiation of DNA synthesis.</text>
</comment>
<evidence type="ECO:0000313" key="11">
    <source>
        <dbReference type="EMBL" id="GME67206.1"/>
    </source>
</evidence>